<evidence type="ECO:0000313" key="8">
    <source>
        <dbReference type="EMBL" id="PLW77912.1"/>
    </source>
</evidence>
<dbReference type="AlphaFoldDB" id="A0A2N5XTS1"/>
<comment type="caution">
    <text evidence="8">The sequence shown here is derived from an EMBL/GenBank/DDBJ whole genome shotgun (WGS) entry which is preliminary data.</text>
</comment>
<dbReference type="InterPro" id="IPR009000">
    <property type="entry name" value="Transl_B-barrel_sf"/>
</dbReference>
<dbReference type="PROSITE" id="PS50860">
    <property type="entry name" value="AA_TRNA_LIGASE_II_ALA"/>
    <property type="match status" value="1"/>
</dbReference>
<dbReference type="OrthoDB" id="9812949at2"/>
<dbReference type="GO" id="GO:0002161">
    <property type="term" value="F:aminoacyl-tRNA deacylase activity"/>
    <property type="evidence" value="ECO:0007669"/>
    <property type="project" value="UniProtKB-ARBA"/>
</dbReference>
<evidence type="ECO:0000256" key="4">
    <source>
        <dbReference type="ARBA" id="ARBA00022723"/>
    </source>
</evidence>
<keyword evidence="9" id="KW-1185">Reference proteome</keyword>
<organism evidence="8 9">
    <name type="scientific">Cohaesibacter celericrescens</name>
    <dbReference type="NCBI Taxonomy" id="2067669"/>
    <lineage>
        <taxon>Bacteria</taxon>
        <taxon>Pseudomonadati</taxon>
        <taxon>Pseudomonadota</taxon>
        <taxon>Alphaproteobacteria</taxon>
        <taxon>Hyphomicrobiales</taxon>
        <taxon>Cohaesibacteraceae</taxon>
    </lineage>
</organism>
<dbReference type="InterPro" id="IPR051335">
    <property type="entry name" value="Alanyl-tRNA_Editing_Enzymes"/>
</dbReference>
<dbReference type="GO" id="GO:0006419">
    <property type="term" value="P:alanyl-tRNA aminoacylation"/>
    <property type="evidence" value="ECO:0007669"/>
    <property type="project" value="InterPro"/>
</dbReference>
<dbReference type="Proteomes" id="UP000234881">
    <property type="component" value="Unassembled WGS sequence"/>
</dbReference>
<sequence>MTEELFRQDAYLTTCDATVLAVNDDGSIILDRTIFYITGGGQPGDSGYLEKQDGSHIDIVTTRKDRKTGALLHLAQDGQDGKVNAGDKVTCHINWETRYKYMRHHTALHLLSVVVPFAVTGGQIGAVESRLDFNIPDPDFDKEGLTEKLMALINQDHAVTMRWITDEEMDAQPELVKTMAVQPPRGSGKVRLVAIGDVDLQPCGGTHVKQTSEIGSVAVTKIENKGKQNRRIRIRFVD</sequence>
<dbReference type="Gene3D" id="2.40.30.130">
    <property type="match status" value="1"/>
</dbReference>
<dbReference type="SUPFAM" id="SSF55186">
    <property type="entry name" value="ThrRS/AlaRS common domain"/>
    <property type="match status" value="1"/>
</dbReference>
<dbReference type="RefSeq" id="WP_101533153.1">
    <property type="nucleotide sequence ID" value="NZ_PKUQ01000013.1"/>
</dbReference>
<feature type="domain" description="Alanyl-transfer RNA synthetases family profile" evidence="7">
    <location>
        <begin position="1"/>
        <end position="232"/>
    </location>
</feature>
<dbReference type="GO" id="GO:0003676">
    <property type="term" value="F:nucleic acid binding"/>
    <property type="evidence" value="ECO:0007669"/>
    <property type="project" value="InterPro"/>
</dbReference>
<name>A0A2N5XTS1_9HYPH</name>
<dbReference type="Pfam" id="PF01411">
    <property type="entry name" value="tRNA-synt_2c"/>
    <property type="match status" value="1"/>
</dbReference>
<reference evidence="8 9" key="1">
    <citation type="submission" date="2018-01" db="EMBL/GenBank/DDBJ databases">
        <title>The draft genome sequence of Cohaesibacter sp. H1304.</title>
        <authorList>
            <person name="Wang N.-N."/>
            <person name="Du Z.-J."/>
        </authorList>
    </citation>
    <scope>NUCLEOTIDE SEQUENCE [LARGE SCALE GENOMIC DNA]</scope>
    <source>
        <strain evidence="8 9">H1304</strain>
    </source>
</reference>
<dbReference type="InterPro" id="IPR018164">
    <property type="entry name" value="Ala-tRNA-synth_IIc_N"/>
</dbReference>
<dbReference type="GO" id="GO:0004813">
    <property type="term" value="F:alanine-tRNA ligase activity"/>
    <property type="evidence" value="ECO:0007669"/>
    <property type="project" value="InterPro"/>
</dbReference>
<evidence type="ECO:0000256" key="1">
    <source>
        <dbReference type="ARBA" id="ARBA00001947"/>
    </source>
</evidence>
<dbReference type="GO" id="GO:0005737">
    <property type="term" value="C:cytoplasm"/>
    <property type="evidence" value="ECO:0007669"/>
    <property type="project" value="UniProtKB-SubCell"/>
</dbReference>
<keyword evidence="8" id="KW-0378">Hydrolase</keyword>
<dbReference type="EMBL" id="PKUQ01000013">
    <property type="protein sequence ID" value="PLW77912.1"/>
    <property type="molecule type" value="Genomic_DNA"/>
</dbReference>
<dbReference type="InterPro" id="IPR018163">
    <property type="entry name" value="Thr/Ala-tRNA-synth_IIc_edit"/>
</dbReference>
<evidence type="ECO:0000256" key="6">
    <source>
        <dbReference type="ARBA" id="ARBA00032577"/>
    </source>
</evidence>
<dbReference type="SMART" id="SM00863">
    <property type="entry name" value="tRNA_SAD"/>
    <property type="match status" value="1"/>
</dbReference>
<dbReference type="PANTHER" id="PTHR43462">
    <property type="entry name" value="ALANYL-TRNA EDITING PROTEIN"/>
    <property type="match status" value="1"/>
</dbReference>
<proteinExistence type="predicted"/>
<evidence type="ECO:0000256" key="2">
    <source>
        <dbReference type="ARBA" id="ARBA00004496"/>
    </source>
</evidence>
<comment type="subcellular location">
    <subcellularLocation>
        <location evidence="2">Cytoplasm</location>
    </subcellularLocation>
</comment>
<keyword evidence="5" id="KW-0862">Zinc</keyword>
<dbReference type="Pfam" id="PF07973">
    <property type="entry name" value="tRNA_SAD"/>
    <property type="match status" value="1"/>
</dbReference>
<gene>
    <name evidence="8" type="ORF">C0081_07250</name>
</gene>
<dbReference type="GO" id="GO:0005524">
    <property type="term" value="F:ATP binding"/>
    <property type="evidence" value="ECO:0007669"/>
    <property type="project" value="InterPro"/>
</dbReference>
<dbReference type="InterPro" id="IPR012947">
    <property type="entry name" value="tRNA_SAD"/>
</dbReference>
<comment type="cofactor">
    <cofactor evidence="1">
        <name>Zn(2+)</name>
        <dbReference type="ChEBI" id="CHEBI:29105"/>
    </cofactor>
</comment>
<dbReference type="Gene3D" id="3.30.980.10">
    <property type="entry name" value="Threonyl-trna Synthetase, Chain A, domain 2"/>
    <property type="match status" value="1"/>
</dbReference>
<dbReference type="GO" id="GO:0046872">
    <property type="term" value="F:metal ion binding"/>
    <property type="evidence" value="ECO:0007669"/>
    <property type="project" value="UniProtKB-KW"/>
</dbReference>
<dbReference type="SUPFAM" id="SSF50447">
    <property type="entry name" value="Translation proteins"/>
    <property type="match status" value="1"/>
</dbReference>
<dbReference type="InterPro" id="IPR018165">
    <property type="entry name" value="Ala-tRNA-synth_IIc_core"/>
</dbReference>
<dbReference type="PANTHER" id="PTHR43462:SF1">
    <property type="entry name" value="ALANYL-TRNA EDITING PROTEIN AARSD1"/>
    <property type="match status" value="1"/>
</dbReference>
<keyword evidence="4" id="KW-0479">Metal-binding</keyword>
<accession>A0A2N5XTS1</accession>
<evidence type="ECO:0000259" key="7">
    <source>
        <dbReference type="PROSITE" id="PS50860"/>
    </source>
</evidence>
<protein>
    <recommendedName>
        <fullName evidence="3">Alanine--tRNA ligase</fullName>
    </recommendedName>
    <alternativeName>
        <fullName evidence="6">Alanyl-tRNA synthetase</fullName>
    </alternativeName>
</protein>
<evidence type="ECO:0000313" key="9">
    <source>
        <dbReference type="Proteomes" id="UP000234881"/>
    </source>
</evidence>
<evidence type="ECO:0000256" key="5">
    <source>
        <dbReference type="ARBA" id="ARBA00022833"/>
    </source>
</evidence>
<evidence type="ECO:0000256" key="3">
    <source>
        <dbReference type="ARBA" id="ARBA00017959"/>
    </source>
</evidence>